<proteinExistence type="predicted"/>
<dbReference type="EMBL" id="CP062006">
    <property type="protein sequence ID" value="QTC88110.1"/>
    <property type="molecule type" value="Genomic_DNA"/>
</dbReference>
<dbReference type="RefSeq" id="WP_207825080.1">
    <property type="nucleotide sequence ID" value="NZ_CP062006.1"/>
</dbReference>
<accession>A0ABX7SP57</accession>
<protein>
    <submittedName>
        <fullName evidence="1">Uncharacterized protein</fullName>
    </submittedName>
</protein>
<evidence type="ECO:0000313" key="2">
    <source>
        <dbReference type="Proteomes" id="UP000663942"/>
    </source>
</evidence>
<sequence>MLIPLDLPPGVYRNGTENQSAGRYYDADLWRWFEDTKRPVGGWRKKSSDPVTGKARAILTWVDNTNQAWAAVGTHEGLFVFTRGGVLHDITPVDFVAGRQDATTGGGYGRGKYGQGRYGTPRPDNTNVIPASVWTLDTFGEVLTACFGGVIYEWDLNVANPATPLADGSVDPLDAAPSAEAIFTTEEGAVAALGAAGDPRKVEWADPENRHMWKAAGTNLAGGFRVQSSGRLMCGKRISGGAILHTNVDCHLMQYNVGNPDIYDVRRLASGCGIISKQAAAVVDSRDYWMAPNGFWVFNGSVDPLPCDVGDFVFSNINRGQVSKIHAVHNSQFGEIWWFYPSAGSMENDRYVLFNYREGHWNIGALARLSGTDRGVFSYPLMVDPDGYLYEHEVGQSRDGRKPYAVSGPVELTNGERVMSVYGIIPDEKTLGDVEASFVTADWTMSPEYDQGPFILSAKTDCRFSARRVAVKLEAKPDRDFRVGMFRFEAKAGGKR</sequence>
<gene>
    <name evidence="1" type="ORF">IFE19_01495</name>
</gene>
<keyword evidence="2" id="KW-1185">Reference proteome</keyword>
<organism evidence="1 2">
    <name type="scientific">Brevundimonas pondensis</name>
    <dbReference type="NCBI Taxonomy" id="2774189"/>
    <lineage>
        <taxon>Bacteria</taxon>
        <taxon>Pseudomonadati</taxon>
        <taxon>Pseudomonadota</taxon>
        <taxon>Alphaproteobacteria</taxon>
        <taxon>Caulobacterales</taxon>
        <taxon>Caulobacteraceae</taxon>
        <taxon>Brevundimonas</taxon>
    </lineage>
</organism>
<evidence type="ECO:0000313" key="1">
    <source>
        <dbReference type="EMBL" id="QTC88110.1"/>
    </source>
</evidence>
<reference evidence="1 2" key="1">
    <citation type="submission" date="2020-09" db="EMBL/GenBank/DDBJ databases">
        <title>Brevundimonas sp. LVF1 isolated from an oligotrophic pond in Goettingen, Germany.</title>
        <authorList>
            <person name="Friedrich I."/>
            <person name="Klassen A."/>
            <person name="Neubauer H."/>
            <person name="Schneider D."/>
            <person name="Hertel R."/>
            <person name="Daniel R."/>
        </authorList>
    </citation>
    <scope>NUCLEOTIDE SEQUENCE [LARGE SCALE GENOMIC DNA]</scope>
    <source>
        <strain evidence="1 2">LVF1</strain>
    </source>
</reference>
<dbReference type="Proteomes" id="UP000663942">
    <property type="component" value="Chromosome"/>
</dbReference>
<name>A0ABX7SP57_9CAUL</name>